<sequence length="246" mass="25179">MFDFSGKVAVVTGAASGIGRATTELFLAGGASVVGGDIDAEALAALKAELDPDGARLEVQAYDAASSASADALIALAMDRCGALDHLALCAGVYRQHPLKEMTDANWRQTISVNLDGAFYLIRAAAQVMAPGSSIVTLASVAAHKGGTYGFAHYGASKGGILALTRSAAQDLAPDVRVNCVSPGLIETPMTVDLVQRLGEDIRKQILLGRYGKPSEIASVVGFLCSDAASFVNGEVIIASGGAYMG</sequence>
<reference evidence="4 5" key="1">
    <citation type="submission" date="2018-04" db="EMBL/GenBank/DDBJ databases">
        <title>Genomic Encyclopedia of Archaeal and Bacterial Type Strains, Phase II (KMG-II): from individual species to whole genera.</title>
        <authorList>
            <person name="Goeker M."/>
        </authorList>
    </citation>
    <scope>NUCLEOTIDE SEQUENCE [LARGE SCALE GENOMIC DNA]</scope>
    <source>
        <strain evidence="4 5">DSM 29329</strain>
    </source>
</reference>
<evidence type="ECO:0000256" key="2">
    <source>
        <dbReference type="ARBA" id="ARBA00023002"/>
    </source>
</evidence>
<dbReference type="Proteomes" id="UP000244069">
    <property type="component" value="Unassembled WGS sequence"/>
</dbReference>
<organism evidence="4 5">
    <name type="scientific">Allosediminivita pacifica</name>
    <dbReference type="NCBI Taxonomy" id="1267769"/>
    <lineage>
        <taxon>Bacteria</taxon>
        <taxon>Pseudomonadati</taxon>
        <taxon>Pseudomonadota</taxon>
        <taxon>Alphaproteobacteria</taxon>
        <taxon>Rhodobacterales</taxon>
        <taxon>Paracoccaceae</taxon>
        <taxon>Allosediminivita</taxon>
    </lineage>
</organism>
<dbReference type="InterPro" id="IPR051122">
    <property type="entry name" value="SDR_DHRS6-like"/>
</dbReference>
<evidence type="ECO:0000256" key="1">
    <source>
        <dbReference type="ARBA" id="ARBA00006484"/>
    </source>
</evidence>
<evidence type="ECO:0000313" key="5">
    <source>
        <dbReference type="Proteomes" id="UP000244069"/>
    </source>
</evidence>
<dbReference type="InterPro" id="IPR036291">
    <property type="entry name" value="NAD(P)-bd_dom_sf"/>
</dbReference>
<dbReference type="InterPro" id="IPR057326">
    <property type="entry name" value="KR_dom"/>
</dbReference>
<dbReference type="FunFam" id="3.40.50.720:FF:000084">
    <property type="entry name" value="Short-chain dehydrogenase reductase"/>
    <property type="match status" value="1"/>
</dbReference>
<dbReference type="RefSeq" id="WP_107978622.1">
    <property type="nucleotide sequence ID" value="NZ_BMEZ01000035.1"/>
</dbReference>
<dbReference type="SMART" id="SM00822">
    <property type="entry name" value="PKS_KR"/>
    <property type="match status" value="1"/>
</dbReference>
<dbReference type="PANTHER" id="PTHR43477">
    <property type="entry name" value="DIHYDROANTICAPSIN 7-DEHYDROGENASE"/>
    <property type="match status" value="1"/>
</dbReference>
<dbReference type="AlphaFoldDB" id="A0A2T6A7I6"/>
<name>A0A2T6A7I6_9RHOB</name>
<feature type="domain" description="Ketoreductase" evidence="3">
    <location>
        <begin position="7"/>
        <end position="189"/>
    </location>
</feature>
<accession>A0A2T6A7I6</accession>
<dbReference type="Pfam" id="PF13561">
    <property type="entry name" value="adh_short_C2"/>
    <property type="match status" value="1"/>
</dbReference>
<proteinExistence type="inferred from homology"/>
<gene>
    <name evidence="4" type="ORF">C8N44_13632</name>
</gene>
<dbReference type="PRINTS" id="PR00080">
    <property type="entry name" value="SDRFAMILY"/>
</dbReference>
<dbReference type="EMBL" id="QBKN01000036">
    <property type="protein sequence ID" value="PTX39789.1"/>
    <property type="molecule type" value="Genomic_DNA"/>
</dbReference>
<evidence type="ECO:0000259" key="3">
    <source>
        <dbReference type="SMART" id="SM00822"/>
    </source>
</evidence>
<dbReference type="OrthoDB" id="286404at2"/>
<dbReference type="CDD" id="cd05233">
    <property type="entry name" value="SDR_c"/>
    <property type="match status" value="1"/>
</dbReference>
<evidence type="ECO:0000313" key="4">
    <source>
        <dbReference type="EMBL" id="PTX39789.1"/>
    </source>
</evidence>
<dbReference type="Gene3D" id="3.40.50.720">
    <property type="entry name" value="NAD(P)-binding Rossmann-like Domain"/>
    <property type="match status" value="1"/>
</dbReference>
<comment type="similarity">
    <text evidence="1">Belongs to the short-chain dehydrogenases/reductases (SDR) family.</text>
</comment>
<keyword evidence="5" id="KW-1185">Reference proteome</keyword>
<comment type="caution">
    <text evidence="4">The sequence shown here is derived from an EMBL/GenBank/DDBJ whole genome shotgun (WGS) entry which is preliminary data.</text>
</comment>
<dbReference type="SUPFAM" id="SSF51735">
    <property type="entry name" value="NAD(P)-binding Rossmann-fold domains"/>
    <property type="match status" value="1"/>
</dbReference>
<dbReference type="PANTHER" id="PTHR43477:SF1">
    <property type="entry name" value="DIHYDROANTICAPSIN 7-DEHYDROGENASE"/>
    <property type="match status" value="1"/>
</dbReference>
<protein>
    <submittedName>
        <fullName evidence="4">3-oxoacyl-[acyl-carrier protein] reductase</fullName>
    </submittedName>
</protein>
<keyword evidence="2" id="KW-0560">Oxidoreductase</keyword>
<dbReference type="GO" id="GO:0016491">
    <property type="term" value="F:oxidoreductase activity"/>
    <property type="evidence" value="ECO:0007669"/>
    <property type="project" value="UniProtKB-KW"/>
</dbReference>
<dbReference type="InterPro" id="IPR020904">
    <property type="entry name" value="Sc_DH/Rdtase_CS"/>
</dbReference>
<dbReference type="InterPro" id="IPR002347">
    <property type="entry name" value="SDR_fam"/>
</dbReference>
<dbReference type="PROSITE" id="PS00061">
    <property type="entry name" value="ADH_SHORT"/>
    <property type="match status" value="1"/>
</dbReference>
<dbReference type="PRINTS" id="PR00081">
    <property type="entry name" value="GDHRDH"/>
</dbReference>